<evidence type="ECO:0000256" key="2">
    <source>
        <dbReference type="ARBA" id="ARBA00023002"/>
    </source>
</evidence>
<dbReference type="Gene3D" id="3.40.50.720">
    <property type="entry name" value="NAD(P)-binding Rossmann-like Domain"/>
    <property type="match status" value="1"/>
</dbReference>
<evidence type="ECO:0000256" key="1">
    <source>
        <dbReference type="ARBA" id="ARBA00006484"/>
    </source>
</evidence>
<dbReference type="NCBIfam" id="NF005559">
    <property type="entry name" value="PRK07231.1"/>
    <property type="match status" value="1"/>
</dbReference>
<organism evidence="4">
    <name type="scientific">Caldilinea aerophila</name>
    <dbReference type="NCBI Taxonomy" id="133453"/>
    <lineage>
        <taxon>Bacteria</taxon>
        <taxon>Bacillati</taxon>
        <taxon>Chloroflexota</taxon>
        <taxon>Caldilineae</taxon>
        <taxon>Caldilineales</taxon>
        <taxon>Caldilineaceae</taxon>
        <taxon>Caldilinea</taxon>
    </lineage>
</organism>
<dbReference type="SUPFAM" id="SSF51735">
    <property type="entry name" value="NAD(P)-binding Rossmann-fold domains"/>
    <property type="match status" value="1"/>
</dbReference>
<dbReference type="PANTHER" id="PTHR42760">
    <property type="entry name" value="SHORT-CHAIN DEHYDROGENASES/REDUCTASES FAMILY MEMBER"/>
    <property type="match status" value="1"/>
</dbReference>
<sequence length="253" mass="26927">MEFQEKIVVITGASKGIGKAAALAFAREGARVVVADRDPAAGEATARELRDLGREALFIQVDVSQEDQVRAMVHSVLERWGRLDVLVNNAGIYMQGDVTETSVEQWEHILRVNLTGAFLCTKYAAQAMLNGGGGVIVNVSSEAGLVGIPKQVAYNVSKAGMISLTKSCAVDLARRGIRVNCVCPGTTETPLVQKALQKAPDPSAARRHLEEVRPLNRLGTPQEIATAILLLASDRMAYATGAVLSVDGGYTAQ</sequence>
<evidence type="ECO:0000313" key="4">
    <source>
        <dbReference type="EMBL" id="HDX30953.1"/>
    </source>
</evidence>
<dbReference type="FunFam" id="3.40.50.720:FF:000084">
    <property type="entry name" value="Short-chain dehydrogenase reductase"/>
    <property type="match status" value="1"/>
</dbReference>
<dbReference type="EMBL" id="DSMG01000062">
    <property type="protein sequence ID" value="HDX30953.1"/>
    <property type="molecule type" value="Genomic_DNA"/>
</dbReference>
<keyword evidence="2" id="KW-0560">Oxidoreductase</keyword>
<reference evidence="4" key="1">
    <citation type="journal article" date="2020" name="mSystems">
        <title>Genome- and Community-Level Interaction Insights into Carbon Utilization and Element Cycling Functions of Hydrothermarchaeota in Hydrothermal Sediment.</title>
        <authorList>
            <person name="Zhou Z."/>
            <person name="Liu Y."/>
            <person name="Xu W."/>
            <person name="Pan J."/>
            <person name="Luo Z.H."/>
            <person name="Li M."/>
        </authorList>
    </citation>
    <scope>NUCLEOTIDE SEQUENCE [LARGE SCALE GENOMIC DNA]</scope>
    <source>
        <strain evidence="4">SpSt-289</strain>
    </source>
</reference>
<feature type="domain" description="Ketoreductase" evidence="3">
    <location>
        <begin position="6"/>
        <end position="185"/>
    </location>
</feature>
<dbReference type="PRINTS" id="PR00080">
    <property type="entry name" value="SDRFAMILY"/>
</dbReference>
<dbReference type="InterPro" id="IPR057326">
    <property type="entry name" value="KR_dom"/>
</dbReference>
<name>A0A7C1FJX8_9CHLR</name>
<accession>A0A7C1FJX8</accession>
<dbReference type="NCBIfam" id="NF009466">
    <property type="entry name" value="PRK12826.1-2"/>
    <property type="match status" value="1"/>
</dbReference>
<dbReference type="InterPro" id="IPR002347">
    <property type="entry name" value="SDR_fam"/>
</dbReference>
<dbReference type="AlphaFoldDB" id="A0A7C1FJX8"/>
<dbReference type="SMART" id="SM00822">
    <property type="entry name" value="PKS_KR"/>
    <property type="match status" value="1"/>
</dbReference>
<comment type="similarity">
    <text evidence="1">Belongs to the short-chain dehydrogenases/reductases (SDR) family.</text>
</comment>
<evidence type="ECO:0000259" key="3">
    <source>
        <dbReference type="SMART" id="SM00822"/>
    </source>
</evidence>
<dbReference type="Pfam" id="PF13561">
    <property type="entry name" value="adh_short_C2"/>
    <property type="match status" value="1"/>
</dbReference>
<dbReference type="GO" id="GO:0016616">
    <property type="term" value="F:oxidoreductase activity, acting on the CH-OH group of donors, NAD or NADP as acceptor"/>
    <property type="evidence" value="ECO:0007669"/>
    <property type="project" value="UniProtKB-ARBA"/>
</dbReference>
<dbReference type="PRINTS" id="PR00081">
    <property type="entry name" value="GDHRDH"/>
</dbReference>
<gene>
    <name evidence="4" type="ORF">ENQ20_05600</name>
</gene>
<dbReference type="CDD" id="cd05233">
    <property type="entry name" value="SDR_c"/>
    <property type="match status" value="1"/>
</dbReference>
<protein>
    <submittedName>
        <fullName evidence="4">SDR family oxidoreductase</fullName>
    </submittedName>
</protein>
<comment type="caution">
    <text evidence="4">The sequence shown here is derived from an EMBL/GenBank/DDBJ whole genome shotgun (WGS) entry which is preliminary data.</text>
</comment>
<dbReference type="InterPro" id="IPR036291">
    <property type="entry name" value="NAD(P)-bd_dom_sf"/>
</dbReference>
<proteinExistence type="inferred from homology"/>